<feature type="compositionally biased region" description="Basic and acidic residues" evidence="1">
    <location>
        <begin position="31"/>
        <end position="103"/>
    </location>
</feature>
<comment type="caution">
    <text evidence="2">The sequence shown here is derived from an EMBL/GenBank/DDBJ whole genome shotgun (WGS) entry which is preliminary data.</text>
</comment>
<name>A0A0F8YFP1_9ZZZZ</name>
<reference evidence="2" key="1">
    <citation type="journal article" date="2015" name="Nature">
        <title>Complex archaea that bridge the gap between prokaryotes and eukaryotes.</title>
        <authorList>
            <person name="Spang A."/>
            <person name="Saw J.H."/>
            <person name="Jorgensen S.L."/>
            <person name="Zaremba-Niedzwiedzka K."/>
            <person name="Martijn J."/>
            <person name="Lind A.E."/>
            <person name="van Eijk R."/>
            <person name="Schleper C."/>
            <person name="Guy L."/>
            <person name="Ettema T.J."/>
        </authorList>
    </citation>
    <scope>NUCLEOTIDE SEQUENCE</scope>
</reference>
<feature type="region of interest" description="Disordered" evidence="1">
    <location>
        <begin position="11"/>
        <end position="103"/>
    </location>
</feature>
<proteinExistence type="predicted"/>
<protein>
    <recommendedName>
        <fullName evidence="3">Zinc-ribbon domain-containing protein</fullName>
    </recommendedName>
</protein>
<gene>
    <name evidence="2" type="ORF">LCGC14_2825590</name>
</gene>
<dbReference type="EMBL" id="LAZR01053677">
    <property type="protein sequence ID" value="KKK80227.1"/>
    <property type="molecule type" value="Genomic_DNA"/>
</dbReference>
<organism evidence="2">
    <name type="scientific">marine sediment metagenome</name>
    <dbReference type="NCBI Taxonomy" id="412755"/>
    <lineage>
        <taxon>unclassified sequences</taxon>
        <taxon>metagenomes</taxon>
        <taxon>ecological metagenomes</taxon>
    </lineage>
</organism>
<evidence type="ECO:0000256" key="1">
    <source>
        <dbReference type="SAM" id="MobiDB-lite"/>
    </source>
</evidence>
<feature type="region of interest" description="Disordered" evidence="1">
    <location>
        <begin position="147"/>
        <end position="167"/>
    </location>
</feature>
<feature type="compositionally biased region" description="Basic and acidic residues" evidence="1">
    <location>
        <begin position="11"/>
        <end position="20"/>
    </location>
</feature>
<evidence type="ECO:0000313" key="2">
    <source>
        <dbReference type="EMBL" id="KKK80227.1"/>
    </source>
</evidence>
<evidence type="ECO:0008006" key="3">
    <source>
        <dbReference type="Google" id="ProtNLM"/>
    </source>
</evidence>
<accession>A0A0F8YFP1</accession>
<dbReference type="AlphaFoldDB" id="A0A0F8YFP1"/>
<sequence length="167" mass="19198">MNIINCRECGGKFSDKDAKCPHCGAPSGKAPKKDELNENEKRTTEKKVPSGRALKKDELNENEKETTERKVPSGRALKKDELNENEKETTERNMDAEKSNSGDIAEEIRNIKLQYESMYNEMKELFEKMRAGHDIIGNKISWLDEQNEQRKKSLEDIISKTSSRYSL</sequence>
<feature type="compositionally biased region" description="Basic and acidic residues" evidence="1">
    <location>
        <begin position="147"/>
        <end position="158"/>
    </location>
</feature>